<comment type="caution">
    <text evidence="2">The sequence shown here is derived from an EMBL/GenBank/DDBJ whole genome shotgun (WGS) entry which is preliminary data.</text>
</comment>
<dbReference type="Proteomes" id="UP000225910">
    <property type="component" value="Unassembled WGS sequence"/>
</dbReference>
<evidence type="ECO:0000313" key="2">
    <source>
        <dbReference type="EMBL" id="PFT81738.1"/>
    </source>
</evidence>
<protein>
    <submittedName>
        <fullName evidence="2">IS6 family transposase</fullName>
    </submittedName>
</protein>
<gene>
    <name evidence="2" type="ORF">COK81_26150</name>
</gene>
<name>A0A9X7AW02_BACTU</name>
<dbReference type="EMBL" id="NVCU01000301">
    <property type="protein sequence ID" value="PFT81738.1"/>
    <property type="molecule type" value="Genomic_DNA"/>
</dbReference>
<dbReference type="Pfam" id="PF13610">
    <property type="entry name" value="DDE_Tnp_IS240"/>
    <property type="match status" value="1"/>
</dbReference>
<dbReference type="AlphaFoldDB" id="A0A9X7AW02"/>
<feature type="domain" description="DDE" evidence="1">
    <location>
        <begin position="2"/>
        <end position="87"/>
    </location>
</feature>
<evidence type="ECO:0000313" key="3">
    <source>
        <dbReference type="Proteomes" id="UP000225910"/>
    </source>
</evidence>
<feature type="non-terminal residue" evidence="2">
    <location>
        <position position="1"/>
    </location>
</feature>
<reference evidence="2 3" key="1">
    <citation type="submission" date="2017-09" db="EMBL/GenBank/DDBJ databases">
        <title>Large-scale bioinformatics analysis of Bacillus genomes uncovers conserved roles of natural products in bacterial physiology.</title>
        <authorList>
            <consortium name="Agbiome Team Llc"/>
            <person name="Bleich R.M."/>
            <person name="Grubbs K.J."/>
            <person name="Santa Maria K.C."/>
            <person name="Allen S.E."/>
            <person name="Farag S."/>
            <person name="Shank E.A."/>
            <person name="Bowers A."/>
        </authorList>
    </citation>
    <scope>NUCLEOTIDE SEQUENCE [LARGE SCALE GENOMIC DNA]</scope>
    <source>
        <strain evidence="2 3">AFS064137</strain>
    </source>
</reference>
<accession>A0A9X7AW02</accession>
<dbReference type="InterPro" id="IPR032874">
    <property type="entry name" value="DDE_dom"/>
</dbReference>
<dbReference type="RefSeq" id="WP_141544953.1">
    <property type="nucleotide sequence ID" value="NZ_NVCU01000301.1"/>
</dbReference>
<proteinExistence type="predicted"/>
<sequence>MKRLVKAFGEPTVLTTDKAPALLCAFTKLKEQVFYKHTCTIKHLNNLIEQDHRHVKRRFVKSAGFQNLRHASRTLKGIETVHALYKRNRSLGSDFGFSTYNELQQLLTIA</sequence>
<organism evidence="2 3">
    <name type="scientific">Bacillus thuringiensis</name>
    <dbReference type="NCBI Taxonomy" id="1428"/>
    <lineage>
        <taxon>Bacteria</taxon>
        <taxon>Bacillati</taxon>
        <taxon>Bacillota</taxon>
        <taxon>Bacilli</taxon>
        <taxon>Bacillales</taxon>
        <taxon>Bacillaceae</taxon>
        <taxon>Bacillus</taxon>
        <taxon>Bacillus cereus group</taxon>
    </lineage>
</organism>
<evidence type="ECO:0000259" key="1">
    <source>
        <dbReference type="Pfam" id="PF13610"/>
    </source>
</evidence>